<reference evidence="1 2" key="1">
    <citation type="submission" date="2019-03" db="EMBL/GenBank/DDBJ databases">
        <title>First draft genome of Liparis tanakae, snailfish: a comprehensive survey of snailfish specific genes.</title>
        <authorList>
            <person name="Kim W."/>
            <person name="Song I."/>
            <person name="Jeong J.-H."/>
            <person name="Kim D."/>
            <person name="Kim S."/>
            <person name="Ryu S."/>
            <person name="Song J.Y."/>
            <person name="Lee S.K."/>
        </authorList>
    </citation>
    <scope>NUCLEOTIDE SEQUENCE [LARGE SCALE GENOMIC DNA]</scope>
    <source>
        <tissue evidence="1">Muscle</tissue>
    </source>
</reference>
<evidence type="ECO:0000313" key="1">
    <source>
        <dbReference type="EMBL" id="TNN82105.1"/>
    </source>
</evidence>
<gene>
    <name evidence="1" type="ORF">EYF80_007751</name>
</gene>
<comment type="caution">
    <text evidence="1">The sequence shown here is derived from an EMBL/GenBank/DDBJ whole genome shotgun (WGS) entry which is preliminary data.</text>
</comment>
<sequence length="100" mass="10826">MSILLQSVLLGWMTGCRRHEPESFLFVSFPAPLGVLWGHRLPAPLLKASTAAATQWSHDILHRAEPAALRQAGAIPGAAWCRCCSSTFSPPQMGFPVDIS</sequence>
<dbReference type="Proteomes" id="UP000314294">
    <property type="component" value="Unassembled WGS sequence"/>
</dbReference>
<name>A0A4Z2IVW7_9TELE</name>
<dbReference type="AlphaFoldDB" id="A0A4Z2IVW7"/>
<keyword evidence="2" id="KW-1185">Reference proteome</keyword>
<proteinExistence type="predicted"/>
<dbReference type="EMBL" id="SRLO01000042">
    <property type="protein sequence ID" value="TNN82105.1"/>
    <property type="molecule type" value="Genomic_DNA"/>
</dbReference>
<accession>A0A4Z2IVW7</accession>
<protein>
    <submittedName>
        <fullName evidence="1">Uncharacterized protein</fullName>
    </submittedName>
</protein>
<evidence type="ECO:0000313" key="2">
    <source>
        <dbReference type="Proteomes" id="UP000314294"/>
    </source>
</evidence>
<organism evidence="1 2">
    <name type="scientific">Liparis tanakae</name>
    <name type="common">Tanaka's snailfish</name>
    <dbReference type="NCBI Taxonomy" id="230148"/>
    <lineage>
        <taxon>Eukaryota</taxon>
        <taxon>Metazoa</taxon>
        <taxon>Chordata</taxon>
        <taxon>Craniata</taxon>
        <taxon>Vertebrata</taxon>
        <taxon>Euteleostomi</taxon>
        <taxon>Actinopterygii</taxon>
        <taxon>Neopterygii</taxon>
        <taxon>Teleostei</taxon>
        <taxon>Neoteleostei</taxon>
        <taxon>Acanthomorphata</taxon>
        <taxon>Eupercaria</taxon>
        <taxon>Perciformes</taxon>
        <taxon>Cottioidei</taxon>
        <taxon>Cottales</taxon>
        <taxon>Liparidae</taxon>
        <taxon>Liparis</taxon>
    </lineage>
</organism>